<comment type="caution">
    <text evidence="1">The sequence shown here is derived from an EMBL/GenBank/DDBJ whole genome shotgun (WGS) entry which is preliminary data.</text>
</comment>
<dbReference type="InParanoid" id="A0A545ASK3"/>
<keyword evidence="2" id="KW-1185">Reference proteome</keyword>
<evidence type="ECO:0000313" key="2">
    <source>
        <dbReference type="Proteomes" id="UP000317982"/>
    </source>
</evidence>
<reference evidence="1 2" key="1">
    <citation type="submission" date="2019-07" db="EMBL/GenBank/DDBJ databases">
        <title>Cryptosporangium phraense sp. nov., isolated from plant litter.</title>
        <authorList>
            <person name="Suriyachadkun C."/>
        </authorList>
    </citation>
    <scope>NUCLEOTIDE SEQUENCE [LARGE SCALE GENOMIC DNA]</scope>
    <source>
        <strain evidence="1 2">A-T 5661</strain>
    </source>
</reference>
<sequence>MAGFARALAVGLHGVHGRVVEVEAHLAQGLPGLVITGLPDAAVVQARDRVRAAVLHSGQRWPDQRITVGLGPAWLPKHGTNFDLAKVSMARVYRAQLRGRWHLCRDTVHRSHRHTRSRRSNRG</sequence>
<dbReference type="InterPro" id="IPR020568">
    <property type="entry name" value="Ribosomal_Su5_D2-typ_SF"/>
</dbReference>
<name>A0A545ASK3_9ACTN</name>
<dbReference type="OrthoDB" id="9813147at2"/>
<accession>A0A545ASK3</accession>
<proteinExistence type="predicted"/>
<evidence type="ECO:0000313" key="1">
    <source>
        <dbReference type="EMBL" id="TQS44317.1"/>
    </source>
</evidence>
<dbReference type="SUPFAM" id="SSF54211">
    <property type="entry name" value="Ribosomal protein S5 domain 2-like"/>
    <property type="match status" value="1"/>
</dbReference>
<protein>
    <submittedName>
        <fullName evidence="1">Uncharacterized protein</fullName>
    </submittedName>
</protein>
<dbReference type="Pfam" id="PF13541">
    <property type="entry name" value="ChlI"/>
    <property type="match status" value="1"/>
</dbReference>
<dbReference type="Proteomes" id="UP000317982">
    <property type="component" value="Unassembled WGS sequence"/>
</dbReference>
<dbReference type="EMBL" id="VIRS01000009">
    <property type="protein sequence ID" value="TQS44317.1"/>
    <property type="molecule type" value="Genomic_DNA"/>
</dbReference>
<gene>
    <name evidence="1" type="ORF">FL583_15405</name>
</gene>
<dbReference type="AlphaFoldDB" id="A0A545ASK3"/>
<organism evidence="1 2">
    <name type="scientific">Cryptosporangium phraense</name>
    <dbReference type="NCBI Taxonomy" id="2593070"/>
    <lineage>
        <taxon>Bacteria</taxon>
        <taxon>Bacillati</taxon>
        <taxon>Actinomycetota</taxon>
        <taxon>Actinomycetes</taxon>
        <taxon>Cryptosporangiales</taxon>
        <taxon>Cryptosporangiaceae</taxon>
        <taxon>Cryptosporangium</taxon>
    </lineage>
</organism>